<dbReference type="SUPFAM" id="SSF46689">
    <property type="entry name" value="Homeodomain-like"/>
    <property type="match status" value="1"/>
</dbReference>
<sequence>MTTTTKPTPRDRLLDAAAELIYREGVGTGIDALCKAAGVSKRSMYQLFAGKDEVLAAALTRQEPRLSALLFPPPGTPAAPRDRVLHVFERLEEAATSPDYRGCPFLAAQVELKDPGHAASEVAARGKQAMSEFFRAEAERGGVGQPELLARRLMVVYDGASARAGIGADTLDGLAVSTAALLLDAAGLTENGPASGPDTAEEAGAPAA</sequence>
<feature type="DNA-binding region" description="H-T-H motif" evidence="4">
    <location>
        <begin position="29"/>
        <end position="48"/>
    </location>
</feature>
<keyword evidence="1" id="KW-0805">Transcription regulation</keyword>
<dbReference type="PANTHER" id="PTHR47506">
    <property type="entry name" value="TRANSCRIPTIONAL REGULATORY PROTEIN"/>
    <property type="match status" value="1"/>
</dbReference>
<accession>A0A1H6EEZ3</accession>
<proteinExistence type="predicted"/>
<dbReference type="AlphaFoldDB" id="A0A1H6EEZ3"/>
<dbReference type="RefSeq" id="WP_103891111.1">
    <property type="nucleotide sequence ID" value="NZ_FNVU01000035.1"/>
</dbReference>
<organism evidence="6 7">
    <name type="scientific">Actinacidiphila yanglinensis</name>
    <dbReference type="NCBI Taxonomy" id="310779"/>
    <lineage>
        <taxon>Bacteria</taxon>
        <taxon>Bacillati</taxon>
        <taxon>Actinomycetota</taxon>
        <taxon>Actinomycetes</taxon>
        <taxon>Kitasatosporales</taxon>
        <taxon>Streptomycetaceae</taxon>
        <taxon>Actinacidiphila</taxon>
    </lineage>
</organism>
<dbReference type="Gene3D" id="1.10.357.10">
    <property type="entry name" value="Tetracycline Repressor, domain 2"/>
    <property type="match status" value="1"/>
</dbReference>
<dbReference type="SUPFAM" id="SSF48498">
    <property type="entry name" value="Tetracyclin repressor-like, C-terminal domain"/>
    <property type="match status" value="1"/>
</dbReference>
<dbReference type="OrthoDB" id="4214267at2"/>
<dbReference type="InterPro" id="IPR036271">
    <property type="entry name" value="Tet_transcr_reg_TetR-rel_C_sf"/>
</dbReference>
<evidence type="ECO:0000256" key="3">
    <source>
        <dbReference type="ARBA" id="ARBA00023163"/>
    </source>
</evidence>
<dbReference type="PRINTS" id="PR00455">
    <property type="entry name" value="HTHTETR"/>
</dbReference>
<reference evidence="6 7" key="1">
    <citation type="submission" date="2016-10" db="EMBL/GenBank/DDBJ databases">
        <authorList>
            <person name="de Groot N.N."/>
        </authorList>
    </citation>
    <scope>NUCLEOTIDE SEQUENCE [LARGE SCALE GENOMIC DNA]</scope>
    <source>
        <strain evidence="6 7">CGMCC 4.2023</strain>
    </source>
</reference>
<keyword evidence="3" id="KW-0804">Transcription</keyword>
<dbReference type="PROSITE" id="PS50977">
    <property type="entry name" value="HTH_TETR_2"/>
    <property type="match status" value="1"/>
</dbReference>
<dbReference type="Pfam" id="PF00440">
    <property type="entry name" value="TetR_N"/>
    <property type="match status" value="1"/>
</dbReference>
<dbReference type="InterPro" id="IPR009057">
    <property type="entry name" value="Homeodomain-like_sf"/>
</dbReference>
<name>A0A1H6EEZ3_9ACTN</name>
<dbReference type="EMBL" id="FNVU01000035">
    <property type="protein sequence ID" value="SEG95841.1"/>
    <property type="molecule type" value="Genomic_DNA"/>
</dbReference>
<keyword evidence="2 4" id="KW-0238">DNA-binding</keyword>
<dbReference type="GO" id="GO:0003677">
    <property type="term" value="F:DNA binding"/>
    <property type="evidence" value="ECO:0007669"/>
    <property type="project" value="UniProtKB-UniRule"/>
</dbReference>
<protein>
    <submittedName>
        <fullName evidence="6">Transcriptional regulator, TetR family</fullName>
    </submittedName>
</protein>
<dbReference type="Proteomes" id="UP000236754">
    <property type="component" value="Unassembled WGS sequence"/>
</dbReference>
<gene>
    <name evidence="6" type="ORF">SAMN05216223_1353</name>
</gene>
<dbReference type="PANTHER" id="PTHR47506:SF1">
    <property type="entry name" value="HTH-TYPE TRANSCRIPTIONAL REGULATOR YJDC"/>
    <property type="match status" value="1"/>
</dbReference>
<dbReference type="InterPro" id="IPR001647">
    <property type="entry name" value="HTH_TetR"/>
</dbReference>
<evidence type="ECO:0000256" key="2">
    <source>
        <dbReference type="ARBA" id="ARBA00023125"/>
    </source>
</evidence>
<evidence type="ECO:0000259" key="5">
    <source>
        <dbReference type="PROSITE" id="PS50977"/>
    </source>
</evidence>
<keyword evidence="7" id="KW-1185">Reference proteome</keyword>
<evidence type="ECO:0000256" key="1">
    <source>
        <dbReference type="ARBA" id="ARBA00023015"/>
    </source>
</evidence>
<evidence type="ECO:0000256" key="4">
    <source>
        <dbReference type="PROSITE-ProRule" id="PRU00335"/>
    </source>
</evidence>
<feature type="domain" description="HTH tetR-type" evidence="5">
    <location>
        <begin position="7"/>
        <end position="66"/>
    </location>
</feature>
<evidence type="ECO:0000313" key="6">
    <source>
        <dbReference type="EMBL" id="SEG95841.1"/>
    </source>
</evidence>
<evidence type="ECO:0000313" key="7">
    <source>
        <dbReference type="Proteomes" id="UP000236754"/>
    </source>
</evidence>